<dbReference type="EMBL" id="JANLCK010000003">
    <property type="protein sequence ID" value="MCS5725790.1"/>
    <property type="molecule type" value="Genomic_DNA"/>
</dbReference>
<dbReference type="PRINTS" id="PR00690">
    <property type="entry name" value="ADHESNFAMILY"/>
</dbReference>
<keyword evidence="4" id="KW-0732">Signal</keyword>
<evidence type="ECO:0000256" key="2">
    <source>
        <dbReference type="ARBA" id="ARBA00022448"/>
    </source>
</evidence>
<evidence type="ECO:0000313" key="8">
    <source>
        <dbReference type="Proteomes" id="UP001165587"/>
    </source>
</evidence>
<protein>
    <submittedName>
        <fullName evidence="7">Zinc ABC transporter substrate-binding protein AztC</fullName>
    </submittedName>
</protein>
<dbReference type="Proteomes" id="UP001165587">
    <property type="component" value="Unassembled WGS sequence"/>
</dbReference>
<dbReference type="PANTHER" id="PTHR42953">
    <property type="entry name" value="HIGH-AFFINITY ZINC UPTAKE SYSTEM PROTEIN ZNUA-RELATED"/>
    <property type="match status" value="1"/>
</dbReference>
<evidence type="ECO:0000256" key="5">
    <source>
        <dbReference type="RuleBase" id="RU003512"/>
    </source>
</evidence>
<dbReference type="SUPFAM" id="SSF53807">
    <property type="entry name" value="Helical backbone' metal receptor"/>
    <property type="match status" value="1"/>
</dbReference>
<evidence type="ECO:0000256" key="4">
    <source>
        <dbReference type="ARBA" id="ARBA00022729"/>
    </source>
</evidence>
<dbReference type="InterPro" id="IPR050492">
    <property type="entry name" value="Bact_metal-bind_prot9"/>
</dbReference>
<accession>A0AA41XGG1</accession>
<proteinExistence type="inferred from homology"/>
<organism evidence="7 8">
    <name type="scientific">Herbiconiux oxytropis</name>
    <dbReference type="NCBI Taxonomy" id="2970915"/>
    <lineage>
        <taxon>Bacteria</taxon>
        <taxon>Bacillati</taxon>
        <taxon>Actinomycetota</taxon>
        <taxon>Actinomycetes</taxon>
        <taxon>Micrococcales</taxon>
        <taxon>Microbacteriaceae</taxon>
        <taxon>Herbiconiux</taxon>
    </lineage>
</organism>
<gene>
    <name evidence="7" type="primary">aztC</name>
    <name evidence="7" type="ORF">N1028_07755</name>
</gene>
<dbReference type="PRINTS" id="PR00691">
    <property type="entry name" value="ADHESINB"/>
</dbReference>
<dbReference type="GO" id="GO:0046872">
    <property type="term" value="F:metal ion binding"/>
    <property type="evidence" value="ECO:0007669"/>
    <property type="project" value="UniProtKB-KW"/>
</dbReference>
<dbReference type="PANTHER" id="PTHR42953:SF1">
    <property type="entry name" value="METAL-BINDING PROTEIN HI_0362-RELATED"/>
    <property type="match status" value="1"/>
</dbReference>
<comment type="caution">
    <text evidence="7">The sequence shown here is derived from an EMBL/GenBank/DDBJ whole genome shotgun (WGS) entry which is preliminary data.</text>
</comment>
<dbReference type="InterPro" id="IPR006129">
    <property type="entry name" value="AdhesinB"/>
</dbReference>
<dbReference type="Pfam" id="PF01297">
    <property type="entry name" value="ZnuA"/>
    <property type="match status" value="1"/>
</dbReference>
<evidence type="ECO:0000313" key="7">
    <source>
        <dbReference type="EMBL" id="MCS5725790.1"/>
    </source>
</evidence>
<dbReference type="GO" id="GO:0030313">
    <property type="term" value="C:cell envelope"/>
    <property type="evidence" value="ECO:0007669"/>
    <property type="project" value="UniProtKB-SubCell"/>
</dbReference>
<keyword evidence="8" id="KW-1185">Reference proteome</keyword>
<dbReference type="Gene3D" id="3.40.50.1980">
    <property type="entry name" value="Nitrogenase molybdenum iron protein domain"/>
    <property type="match status" value="2"/>
</dbReference>
<evidence type="ECO:0000256" key="1">
    <source>
        <dbReference type="ARBA" id="ARBA00004196"/>
    </source>
</evidence>
<keyword evidence="2 5" id="KW-0813">Transport</keyword>
<sequence>MSRQRAGRGTRTSTRTSTRTRARAESREHARTRARIRTLAAITSAVALTLSLAACSGTAAGAGSGGGRPLVVVTTNILGDVVAELAGDRAEVLTLMPPGSDPHSFEVSASEGAQLREAALVVANGLGLEEGLERHVESAAADGVEVFEAGDHLEVIAYADGTEAAGVADPHFWTDPARMTDVVEVLGAHLAELDGLDDTARAEVQANTTAYLDEIAALDADMTEAFAAIPPERRALVTNHHVFGYLADRFGFRVVGAVVPGGTTLAAPSASDLRELVAAIDEAGVPTIFAESSQPDRLVQVLADEADRDVAVVELVTESLTAPGEGAATYLTMMRLNTERIATGLSP</sequence>
<dbReference type="AlphaFoldDB" id="A0AA41XGG1"/>
<reference evidence="7" key="1">
    <citation type="submission" date="2022-08" db="EMBL/GenBank/DDBJ databases">
        <authorList>
            <person name="Deng Y."/>
            <person name="Han X.-F."/>
            <person name="Zhang Y.-Q."/>
        </authorList>
    </citation>
    <scope>NUCLEOTIDE SEQUENCE</scope>
    <source>
        <strain evidence="7">CPCC 203407</strain>
    </source>
</reference>
<keyword evidence="3" id="KW-0479">Metal-binding</keyword>
<feature type="compositionally biased region" description="Low complexity" evidence="6">
    <location>
        <begin position="9"/>
        <end position="19"/>
    </location>
</feature>
<feature type="region of interest" description="Disordered" evidence="6">
    <location>
        <begin position="1"/>
        <end position="32"/>
    </location>
</feature>
<comment type="similarity">
    <text evidence="5">Belongs to the bacterial solute-binding protein 9 family.</text>
</comment>
<dbReference type="InterPro" id="IPR047701">
    <property type="entry name" value="AztC-like"/>
</dbReference>
<name>A0AA41XGG1_9MICO</name>
<dbReference type="InterPro" id="IPR006128">
    <property type="entry name" value="Lipoprotein_PsaA-like"/>
</dbReference>
<dbReference type="InterPro" id="IPR006127">
    <property type="entry name" value="ZnuA-like"/>
</dbReference>
<evidence type="ECO:0000256" key="3">
    <source>
        <dbReference type="ARBA" id="ARBA00022723"/>
    </source>
</evidence>
<feature type="compositionally biased region" description="Basic and acidic residues" evidence="6">
    <location>
        <begin position="22"/>
        <end position="31"/>
    </location>
</feature>
<dbReference type="NCBIfam" id="NF040870">
    <property type="entry name" value="AztC"/>
    <property type="match status" value="1"/>
</dbReference>
<dbReference type="GO" id="GO:0007155">
    <property type="term" value="P:cell adhesion"/>
    <property type="evidence" value="ECO:0007669"/>
    <property type="project" value="InterPro"/>
</dbReference>
<evidence type="ECO:0000256" key="6">
    <source>
        <dbReference type="SAM" id="MobiDB-lite"/>
    </source>
</evidence>
<dbReference type="GO" id="GO:0030001">
    <property type="term" value="P:metal ion transport"/>
    <property type="evidence" value="ECO:0007669"/>
    <property type="project" value="InterPro"/>
</dbReference>
<comment type="subcellular location">
    <subcellularLocation>
        <location evidence="1">Cell envelope</location>
    </subcellularLocation>
</comment>